<sequence>MRKISPFLFLIPGIIFTLWLRYIPIFKSFYMSLFRYDAINPPGEFVGLENYANLFQTHFYWDAWKNTFVFLILTLTLVFFVPIIQALFLNEILKGKKLFTTVYLVTAVIPMSVNVIIWKWIWSPDYGLANQILKFFGAEPQLWLSNPDLTKFAIIFPGVIGGGIAVLMYTAAIQGIPAEVFEAAELDGCTGFKKIRYIILPNIVFIIIIQLVLAVIGAMQILDAPYQFASGGPSGSSTSMGIFIYNAFKQDLDYGKGAAASMILFAVIAVMTIFQMKLDKSERN</sequence>
<dbReference type="Proteomes" id="UP000306888">
    <property type="component" value="Unassembled WGS sequence"/>
</dbReference>
<comment type="subcellular location">
    <subcellularLocation>
        <location evidence="1 7">Cell membrane</location>
        <topology evidence="1 7">Multi-pass membrane protein</topology>
    </subcellularLocation>
</comment>
<dbReference type="Pfam" id="PF00528">
    <property type="entry name" value="BPD_transp_1"/>
    <property type="match status" value="1"/>
</dbReference>
<accession>A0A4S2DQU3</accession>
<dbReference type="SUPFAM" id="SSF161098">
    <property type="entry name" value="MetI-like"/>
    <property type="match status" value="1"/>
</dbReference>
<gene>
    <name evidence="9" type="ORF">E5347_05495</name>
</gene>
<reference evidence="9 10" key="1">
    <citation type="submission" date="2019-04" db="EMBL/GenBank/DDBJ databases">
        <title>Microbes associate with the intestines of laboratory mice.</title>
        <authorList>
            <person name="Navarre W."/>
            <person name="Wong E."/>
            <person name="Huang K."/>
            <person name="Tropini C."/>
            <person name="Ng K."/>
            <person name="Yu B."/>
        </authorList>
    </citation>
    <scope>NUCLEOTIDE SEQUENCE [LARGE SCALE GENOMIC DNA]</scope>
    <source>
        <strain evidence="9 10">NM50_B9-20</strain>
    </source>
</reference>
<protein>
    <submittedName>
        <fullName evidence="9">Sugar ABC transporter permease</fullName>
    </submittedName>
</protein>
<evidence type="ECO:0000259" key="8">
    <source>
        <dbReference type="PROSITE" id="PS50928"/>
    </source>
</evidence>
<name>A0A4S2DQU3_9CLOT</name>
<dbReference type="AlphaFoldDB" id="A0A4S2DQU3"/>
<keyword evidence="3" id="KW-1003">Cell membrane</keyword>
<feature type="transmembrane region" description="Helical" evidence="7">
    <location>
        <begin position="257"/>
        <end position="274"/>
    </location>
</feature>
<feature type="transmembrane region" description="Helical" evidence="7">
    <location>
        <begin position="101"/>
        <end position="121"/>
    </location>
</feature>
<evidence type="ECO:0000256" key="4">
    <source>
        <dbReference type="ARBA" id="ARBA00022692"/>
    </source>
</evidence>
<evidence type="ECO:0000313" key="10">
    <source>
        <dbReference type="Proteomes" id="UP000306888"/>
    </source>
</evidence>
<dbReference type="PANTHER" id="PTHR30193">
    <property type="entry name" value="ABC TRANSPORTER PERMEASE PROTEIN"/>
    <property type="match status" value="1"/>
</dbReference>
<comment type="similarity">
    <text evidence="7">Belongs to the binding-protein-dependent transport system permease family.</text>
</comment>
<dbReference type="OrthoDB" id="9779462at2"/>
<comment type="caution">
    <text evidence="9">The sequence shown here is derived from an EMBL/GenBank/DDBJ whole genome shotgun (WGS) entry which is preliminary data.</text>
</comment>
<dbReference type="Gene3D" id="1.10.3720.10">
    <property type="entry name" value="MetI-like"/>
    <property type="match status" value="1"/>
</dbReference>
<dbReference type="GO" id="GO:0055085">
    <property type="term" value="P:transmembrane transport"/>
    <property type="evidence" value="ECO:0007669"/>
    <property type="project" value="InterPro"/>
</dbReference>
<dbReference type="InterPro" id="IPR035906">
    <property type="entry name" value="MetI-like_sf"/>
</dbReference>
<dbReference type="InterPro" id="IPR051393">
    <property type="entry name" value="ABC_transporter_permease"/>
</dbReference>
<dbReference type="PROSITE" id="PS50928">
    <property type="entry name" value="ABC_TM1"/>
    <property type="match status" value="1"/>
</dbReference>
<feature type="transmembrane region" description="Helical" evidence="7">
    <location>
        <begin position="7"/>
        <end position="26"/>
    </location>
</feature>
<evidence type="ECO:0000256" key="7">
    <source>
        <dbReference type="RuleBase" id="RU363032"/>
    </source>
</evidence>
<evidence type="ECO:0000256" key="3">
    <source>
        <dbReference type="ARBA" id="ARBA00022475"/>
    </source>
</evidence>
<dbReference type="CDD" id="cd06261">
    <property type="entry name" value="TM_PBP2"/>
    <property type="match status" value="1"/>
</dbReference>
<evidence type="ECO:0000313" key="9">
    <source>
        <dbReference type="EMBL" id="TGY44595.1"/>
    </source>
</evidence>
<evidence type="ECO:0000256" key="5">
    <source>
        <dbReference type="ARBA" id="ARBA00022989"/>
    </source>
</evidence>
<keyword evidence="2 7" id="KW-0813">Transport</keyword>
<feature type="transmembrane region" description="Helical" evidence="7">
    <location>
        <begin position="152"/>
        <end position="176"/>
    </location>
</feature>
<organism evidence="9 10">
    <name type="scientific">Clostridium sartagoforme</name>
    <dbReference type="NCBI Taxonomy" id="84031"/>
    <lineage>
        <taxon>Bacteria</taxon>
        <taxon>Bacillati</taxon>
        <taxon>Bacillota</taxon>
        <taxon>Clostridia</taxon>
        <taxon>Eubacteriales</taxon>
        <taxon>Clostridiaceae</taxon>
        <taxon>Clostridium</taxon>
    </lineage>
</organism>
<dbReference type="EMBL" id="SRYR01000001">
    <property type="protein sequence ID" value="TGY44595.1"/>
    <property type="molecule type" value="Genomic_DNA"/>
</dbReference>
<feature type="transmembrane region" description="Helical" evidence="7">
    <location>
        <begin position="197"/>
        <end position="222"/>
    </location>
</feature>
<keyword evidence="5 7" id="KW-1133">Transmembrane helix</keyword>
<proteinExistence type="inferred from homology"/>
<feature type="domain" description="ABC transmembrane type-1" evidence="8">
    <location>
        <begin position="64"/>
        <end position="275"/>
    </location>
</feature>
<keyword evidence="10" id="KW-1185">Reference proteome</keyword>
<keyword evidence="6 7" id="KW-0472">Membrane</keyword>
<dbReference type="GO" id="GO:0005886">
    <property type="term" value="C:plasma membrane"/>
    <property type="evidence" value="ECO:0007669"/>
    <property type="project" value="UniProtKB-SubCell"/>
</dbReference>
<feature type="transmembrane region" description="Helical" evidence="7">
    <location>
        <begin position="68"/>
        <end position="89"/>
    </location>
</feature>
<dbReference type="InterPro" id="IPR000515">
    <property type="entry name" value="MetI-like"/>
</dbReference>
<evidence type="ECO:0000256" key="6">
    <source>
        <dbReference type="ARBA" id="ARBA00023136"/>
    </source>
</evidence>
<evidence type="ECO:0000256" key="2">
    <source>
        <dbReference type="ARBA" id="ARBA00022448"/>
    </source>
</evidence>
<evidence type="ECO:0000256" key="1">
    <source>
        <dbReference type="ARBA" id="ARBA00004651"/>
    </source>
</evidence>
<dbReference type="PANTHER" id="PTHR30193:SF41">
    <property type="entry name" value="DIACETYLCHITOBIOSE UPTAKE SYSTEM PERMEASE PROTEIN NGCF"/>
    <property type="match status" value="1"/>
</dbReference>
<keyword evidence="4 7" id="KW-0812">Transmembrane</keyword>